<sequence length="158" mass="17234">MMMRIVAAWLLTAGAAFAQCAPDRVDVRGEFGTVRFRAELATTPQDQAQGLMFRKSLPRLGSMLFIYPEAQNVSFWMRNTEIPLDIIFIDAEGRITRVHENAVPFDETPIPAGAPTLAVLEINGGLAADLGIDAGDEVRNPALPQEDAAWSCLSDSDE</sequence>
<organism evidence="2 3">
    <name type="scientific">Jannaschia seosinensis</name>
    <dbReference type="NCBI Taxonomy" id="313367"/>
    <lineage>
        <taxon>Bacteria</taxon>
        <taxon>Pseudomonadati</taxon>
        <taxon>Pseudomonadota</taxon>
        <taxon>Alphaproteobacteria</taxon>
        <taxon>Rhodobacterales</taxon>
        <taxon>Roseobacteraceae</taxon>
        <taxon>Jannaschia</taxon>
    </lineage>
</organism>
<dbReference type="Gene3D" id="2.60.120.1140">
    <property type="entry name" value="Protein of unknown function DUF192"/>
    <property type="match status" value="1"/>
</dbReference>
<evidence type="ECO:0000313" key="3">
    <source>
        <dbReference type="Proteomes" id="UP000049455"/>
    </source>
</evidence>
<evidence type="ECO:0000313" key="2">
    <source>
        <dbReference type="EMBL" id="CUH41043.1"/>
    </source>
</evidence>
<dbReference type="Pfam" id="PF02643">
    <property type="entry name" value="DUF192"/>
    <property type="match status" value="1"/>
</dbReference>
<feature type="signal peptide" evidence="1">
    <location>
        <begin position="1"/>
        <end position="18"/>
    </location>
</feature>
<protein>
    <recommendedName>
        <fullName evidence="4">ACR</fullName>
    </recommendedName>
</protein>
<dbReference type="Proteomes" id="UP000049455">
    <property type="component" value="Unassembled WGS sequence"/>
</dbReference>
<dbReference type="InterPro" id="IPR003795">
    <property type="entry name" value="DUF192"/>
</dbReference>
<dbReference type="PANTHER" id="PTHR37953:SF1">
    <property type="entry name" value="UPF0127 PROTEIN MJ1496"/>
    <property type="match status" value="1"/>
</dbReference>
<accession>A0A0M7BGL7</accession>
<reference evidence="2 3" key="1">
    <citation type="submission" date="2015-09" db="EMBL/GenBank/DDBJ databases">
        <authorList>
            <person name="Jackson K.R."/>
            <person name="Lunt B.L."/>
            <person name="Fisher J.N.B."/>
            <person name="Gardner A.V."/>
            <person name="Bailey M.E."/>
            <person name="Deus L.M."/>
            <person name="Earl A.S."/>
            <person name="Gibby P.D."/>
            <person name="Hartmann K.A."/>
            <person name="Liu J.E."/>
            <person name="Manci A.M."/>
            <person name="Nielsen D.A."/>
            <person name="Solomon M.B."/>
            <person name="Breakwell D.P."/>
            <person name="Burnett S.H."/>
            <person name="Grose J.H."/>
        </authorList>
    </citation>
    <scope>NUCLEOTIDE SEQUENCE [LARGE SCALE GENOMIC DNA]</scope>
    <source>
        <strain evidence="2 3">CECT 7799</strain>
    </source>
</reference>
<dbReference type="EMBL" id="CYPR01000251">
    <property type="protein sequence ID" value="CUH41043.1"/>
    <property type="molecule type" value="Genomic_DNA"/>
</dbReference>
<keyword evidence="3" id="KW-1185">Reference proteome</keyword>
<evidence type="ECO:0000256" key="1">
    <source>
        <dbReference type="SAM" id="SignalP"/>
    </source>
</evidence>
<evidence type="ECO:0008006" key="4">
    <source>
        <dbReference type="Google" id="ProtNLM"/>
    </source>
</evidence>
<dbReference type="RefSeq" id="WP_306455421.1">
    <property type="nucleotide sequence ID" value="NZ_CYPR01000251.1"/>
</dbReference>
<feature type="chain" id="PRO_5005810007" description="ACR" evidence="1">
    <location>
        <begin position="19"/>
        <end position="158"/>
    </location>
</feature>
<name>A0A0M7BGL7_9RHOB</name>
<dbReference type="InterPro" id="IPR038695">
    <property type="entry name" value="Saro_0823-like_sf"/>
</dbReference>
<dbReference type="AlphaFoldDB" id="A0A0M7BGL7"/>
<dbReference type="STRING" id="313367.JSE7799_03786"/>
<gene>
    <name evidence="2" type="ORF">JSE7799_03786</name>
</gene>
<proteinExistence type="predicted"/>
<keyword evidence="1" id="KW-0732">Signal</keyword>
<dbReference type="PANTHER" id="PTHR37953">
    <property type="entry name" value="UPF0127 PROTEIN MJ1496"/>
    <property type="match status" value="1"/>
</dbReference>